<dbReference type="AlphaFoldDB" id="A0A0A8ZZ00"/>
<name>A0A0A8ZZ00_ARUDO</name>
<protein>
    <submittedName>
        <fullName evidence="1">Uncharacterized protein</fullName>
    </submittedName>
</protein>
<proteinExistence type="predicted"/>
<accession>A0A0A8ZZ00</accession>
<dbReference type="EMBL" id="GBRH01257878">
    <property type="protein sequence ID" value="JAD40017.1"/>
    <property type="molecule type" value="Transcribed_RNA"/>
</dbReference>
<evidence type="ECO:0000313" key="1">
    <source>
        <dbReference type="EMBL" id="JAD40017.1"/>
    </source>
</evidence>
<sequence>MVAGRREGAVLATGQFKHLPCFSECEMLTTSGQ</sequence>
<reference evidence="1" key="1">
    <citation type="submission" date="2014-09" db="EMBL/GenBank/DDBJ databases">
        <authorList>
            <person name="Magalhaes I.L.F."/>
            <person name="Oliveira U."/>
            <person name="Santos F.R."/>
            <person name="Vidigal T.H.D.A."/>
            <person name="Brescovit A.D."/>
            <person name="Santos A.J."/>
        </authorList>
    </citation>
    <scope>NUCLEOTIDE SEQUENCE</scope>
    <source>
        <tissue evidence="1">Shoot tissue taken approximately 20 cm above the soil surface</tissue>
    </source>
</reference>
<organism evidence="1">
    <name type="scientific">Arundo donax</name>
    <name type="common">Giant reed</name>
    <name type="synonym">Donax arundinaceus</name>
    <dbReference type="NCBI Taxonomy" id="35708"/>
    <lineage>
        <taxon>Eukaryota</taxon>
        <taxon>Viridiplantae</taxon>
        <taxon>Streptophyta</taxon>
        <taxon>Embryophyta</taxon>
        <taxon>Tracheophyta</taxon>
        <taxon>Spermatophyta</taxon>
        <taxon>Magnoliopsida</taxon>
        <taxon>Liliopsida</taxon>
        <taxon>Poales</taxon>
        <taxon>Poaceae</taxon>
        <taxon>PACMAD clade</taxon>
        <taxon>Arundinoideae</taxon>
        <taxon>Arundineae</taxon>
        <taxon>Arundo</taxon>
    </lineage>
</organism>
<reference evidence="1" key="2">
    <citation type="journal article" date="2015" name="Data Brief">
        <title>Shoot transcriptome of the giant reed, Arundo donax.</title>
        <authorList>
            <person name="Barrero R.A."/>
            <person name="Guerrero F.D."/>
            <person name="Moolhuijzen P."/>
            <person name="Goolsby J.A."/>
            <person name="Tidwell J."/>
            <person name="Bellgard S.E."/>
            <person name="Bellgard M.I."/>
        </authorList>
    </citation>
    <scope>NUCLEOTIDE SEQUENCE</scope>
    <source>
        <tissue evidence="1">Shoot tissue taken approximately 20 cm above the soil surface</tissue>
    </source>
</reference>